<proteinExistence type="predicted"/>
<dbReference type="PANTHER" id="PTHR47070:SF2">
    <property type="entry name" value="OS06G0206100 PROTEIN"/>
    <property type="match status" value="1"/>
</dbReference>
<dbReference type="InterPro" id="IPR009719">
    <property type="entry name" value="GIP1_N"/>
</dbReference>
<feature type="compositionally biased region" description="Basic and acidic residues" evidence="1">
    <location>
        <begin position="72"/>
        <end position="92"/>
    </location>
</feature>
<organism evidence="3 4">
    <name type="scientific">Eutrema salsugineum</name>
    <name type="common">Saltwater cress</name>
    <name type="synonym">Sisymbrium salsugineum</name>
    <dbReference type="NCBI Taxonomy" id="72664"/>
    <lineage>
        <taxon>Eukaryota</taxon>
        <taxon>Viridiplantae</taxon>
        <taxon>Streptophyta</taxon>
        <taxon>Embryophyta</taxon>
        <taxon>Tracheophyta</taxon>
        <taxon>Spermatophyta</taxon>
        <taxon>Magnoliopsida</taxon>
        <taxon>eudicotyledons</taxon>
        <taxon>Gunneridae</taxon>
        <taxon>Pentapetalae</taxon>
        <taxon>rosids</taxon>
        <taxon>malvids</taxon>
        <taxon>Brassicales</taxon>
        <taxon>Brassicaceae</taxon>
        <taxon>Eutremeae</taxon>
        <taxon>Eutrema</taxon>
    </lineage>
</organism>
<dbReference type="Proteomes" id="UP000030689">
    <property type="component" value="Unassembled WGS sequence"/>
</dbReference>
<dbReference type="InterPro" id="IPR009060">
    <property type="entry name" value="UBA-like_sf"/>
</dbReference>
<evidence type="ECO:0000313" key="3">
    <source>
        <dbReference type="EMBL" id="ESQ29992.1"/>
    </source>
</evidence>
<evidence type="ECO:0000256" key="1">
    <source>
        <dbReference type="SAM" id="MobiDB-lite"/>
    </source>
</evidence>
<dbReference type="GO" id="GO:0003729">
    <property type="term" value="F:mRNA binding"/>
    <property type="evidence" value="ECO:0007669"/>
    <property type="project" value="EnsemblPlants"/>
</dbReference>
<gene>
    <name evidence="3" type="ORF">EUTSA_v10011240mg</name>
</gene>
<dbReference type="eggNOG" id="KOG0800">
    <property type="taxonomic scope" value="Eukaryota"/>
</dbReference>
<reference evidence="3 4" key="1">
    <citation type="journal article" date="2013" name="Front. Plant Sci.">
        <title>The Reference Genome of the Halophytic Plant Eutrema salsugineum.</title>
        <authorList>
            <person name="Yang R."/>
            <person name="Jarvis D.E."/>
            <person name="Chen H."/>
            <person name="Beilstein M.A."/>
            <person name="Grimwood J."/>
            <person name="Jenkins J."/>
            <person name="Shu S."/>
            <person name="Prochnik S."/>
            <person name="Xin M."/>
            <person name="Ma C."/>
            <person name="Schmutz J."/>
            <person name="Wing R.A."/>
            <person name="Mitchell-Olds T."/>
            <person name="Schumaker K.S."/>
            <person name="Wang X."/>
        </authorList>
    </citation>
    <scope>NUCLEOTIDE SEQUENCE [LARGE SCALE GENOMIC DNA]</scope>
</reference>
<feature type="region of interest" description="Disordered" evidence="1">
    <location>
        <begin position="293"/>
        <end position="388"/>
    </location>
</feature>
<dbReference type="PANTHER" id="PTHR47070">
    <property type="entry name" value="HYDROXYPROLINE-RICH GLYCOPROTEIN-LIKE"/>
    <property type="match status" value="1"/>
</dbReference>
<feature type="compositionally biased region" description="Polar residues" evidence="1">
    <location>
        <begin position="461"/>
        <end position="474"/>
    </location>
</feature>
<dbReference type="Pfam" id="PF06972">
    <property type="entry name" value="GIP1_N"/>
    <property type="match status" value="1"/>
</dbReference>
<dbReference type="OMA" id="HLNWTGN"/>
<feature type="region of interest" description="Disordered" evidence="1">
    <location>
        <begin position="65"/>
        <end position="210"/>
    </location>
</feature>
<sequence length="832" mass="90502">MVTGSGTGGSFASGIDENTRKTIRSIKEIVGNHSDADIFAALKETNMDADEAVQRLIYQDPFHEVKRKREKKKEETTSVELAERRKPSENISREGNFQTQPEHSARRGDYNQNSFPRNAAPRNAVPKNPAAGPSREFRVVRDNRSNLNADKELKHTSAQSSGSNISEEVAIRNKKGSSGGSVDQPYGDRDVAHRRSRQTGNVPLRRTRKELNEGRQTVHDVTVPSSNSVLGVYSSSADPVHVPSPDSRSSAVGAIRREVKGVGFGGKPSENVSEDLSAAGSLVEPAIRKDVPKAYRPFSPPISKIDQGSQANARESVMPNHRSLTNSQHGNRGYQYVRTQQQAGGHPKGVSQNKQWKPKSNQKSSGNNPGLIGTPKKSRAPPTDNSINMESEIVKVKDKLSHVSISDSQNLIIADHIRVPETVRCQLTFGSFDPSMNSACSSQDLKHSDINVSLPTPPPEESNNGASGTKTVETFDNEVRNSGAGSPPPVLMASEQQFSEQKEAPRSPNLDEYAQFISGNVPPYTIEPKQQQDPLELHNSSQDYDSQGVYDLPYLRQVMDENMRGQGLPSPQEQSLNPHMFNNAPASTIPMMQQQQAPMAQMYPQVHVSHFPNGMPYRQFLSPVYVPQMPMQGYSGNPAAYAHPSNGNSYVLMPGGSSHPSANGLKYGIQQFKPVPGGGPTGFGTFNNPTGYQISSLNVVGNAPGFEDSSRMKYKDGNVYVPNPQAETSEIWMQNSRDLSGSLQSPPYYNMAGQTPHAAYMSSFNSPPVQSSHMQFQGVFHSPQPGPMANPHHMGSGLGGNVGLGVAPSPSPVQVGAYQQPQLGHLNWPASF</sequence>
<dbReference type="EMBL" id="KI517809">
    <property type="protein sequence ID" value="ESQ29992.1"/>
    <property type="molecule type" value="Genomic_DNA"/>
</dbReference>
<feature type="compositionally biased region" description="Polar residues" evidence="1">
    <location>
        <begin position="156"/>
        <end position="166"/>
    </location>
</feature>
<feature type="compositionally biased region" description="Polar residues" evidence="1">
    <location>
        <begin position="528"/>
        <end position="545"/>
    </location>
</feature>
<name>V4KJE1_EUTSA</name>
<dbReference type="Gramene" id="ESQ29992">
    <property type="protein sequence ID" value="ESQ29992"/>
    <property type="gene ID" value="EUTSA_v10011240mg"/>
</dbReference>
<feature type="domain" description="GBF-interacting protein 1 N-terminal" evidence="2">
    <location>
        <begin position="15"/>
        <end position="74"/>
    </location>
</feature>
<accession>V4KJE1</accession>
<dbReference type="SUPFAM" id="SSF46934">
    <property type="entry name" value="UBA-like"/>
    <property type="match status" value="1"/>
</dbReference>
<evidence type="ECO:0000259" key="2">
    <source>
        <dbReference type="Pfam" id="PF06972"/>
    </source>
</evidence>
<feature type="compositionally biased region" description="Basic and acidic residues" evidence="1">
    <location>
        <begin position="135"/>
        <end position="155"/>
    </location>
</feature>
<protein>
    <recommendedName>
        <fullName evidence="2">GBF-interacting protein 1 N-terminal domain-containing protein</fullName>
    </recommendedName>
</protein>
<dbReference type="STRING" id="72664.V4KJE1"/>
<feature type="region of interest" description="Disordered" evidence="1">
    <location>
        <begin position="448"/>
        <end position="508"/>
    </location>
</feature>
<feature type="compositionally biased region" description="Polar residues" evidence="1">
    <location>
        <begin position="350"/>
        <end position="368"/>
    </location>
</feature>
<feature type="region of interest" description="Disordered" evidence="1">
    <location>
        <begin position="520"/>
        <end position="547"/>
    </location>
</feature>
<feature type="compositionally biased region" description="Polar residues" evidence="1">
    <location>
        <begin position="93"/>
        <end position="102"/>
    </location>
</feature>
<dbReference type="OrthoDB" id="657470at2759"/>
<evidence type="ECO:0000313" key="4">
    <source>
        <dbReference type="Proteomes" id="UP000030689"/>
    </source>
</evidence>
<dbReference type="AlphaFoldDB" id="V4KJE1"/>
<keyword evidence="4" id="KW-1185">Reference proteome</keyword>